<evidence type="ECO:0000256" key="5">
    <source>
        <dbReference type="ARBA" id="ARBA00022898"/>
    </source>
</evidence>
<organism evidence="10 11">
    <name type="scientific">Spiribacter salinus</name>
    <dbReference type="NCBI Taxonomy" id="1335746"/>
    <lineage>
        <taxon>Bacteria</taxon>
        <taxon>Pseudomonadati</taxon>
        <taxon>Pseudomonadota</taxon>
        <taxon>Gammaproteobacteria</taxon>
        <taxon>Chromatiales</taxon>
        <taxon>Ectothiorhodospiraceae</taxon>
        <taxon>Spiribacter</taxon>
    </lineage>
</organism>
<dbReference type="GO" id="GO:0051536">
    <property type="term" value="F:iron-sulfur cluster binding"/>
    <property type="evidence" value="ECO:0007669"/>
    <property type="project" value="UniProtKB-KW"/>
</dbReference>
<dbReference type="AlphaFoldDB" id="A0A540VQK6"/>
<evidence type="ECO:0000256" key="4">
    <source>
        <dbReference type="ARBA" id="ARBA00022723"/>
    </source>
</evidence>
<dbReference type="Proteomes" id="UP000315400">
    <property type="component" value="Unassembled WGS sequence"/>
</dbReference>
<reference evidence="10 11" key="1">
    <citation type="submission" date="2019-06" db="EMBL/GenBank/DDBJ databases">
        <title>Metagenome assembled Genome of Spiribacter salinus SL48-SHIP from the microbial mat of Salt Lake 48 (Novosibirsk region, Russia).</title>
        <authorList>
            <person name="Shipova A."/>
            <person name="Rozanov A.S."/>
            <person name="Bryanskaya A.V."/>
            <person name="Peltek S.E."/>
        </authorList>
    </citation>
    <scope>NUCLEOTIDE SEQUENCE [LARGE SCALE GENOMIC DNA]</scope>
    <source>
        <strain evidence="10">SL48-SHIP-2</strain>
    </source>
</reference>
<evidence type="ECO:0000256" key="6">
    <source>
        <dbReference type="ARBA" id="ARBA00023004"/>
    </source>
</evidence>
<dbReference type="Gene3D" id="3.40.640.10">
    <property type="entry name" value="Type I PLP-dependent aspartate aminotransferase-like (Major domain)"/>
    <property type="match status" value="1"/>
</dbReference>
<accession>A0A540VQK6</accession>
<comment type="similarity">
    <text evidence="2">Belongs to the class-V pyridoxal-phosphate-dependent aminotransferase family. NifS/IscS subfamily.</text>
</comment>
<feature type="domain" description="Aminotransferase class V" evidence="9">
    <location>
        <begin position="7"/>
        <end position="364"/>
    </location>
</feature>
<dbReference type="InterPro" id="IPR000192">
    <property type="entry name" value="Aminotrans_V_dom"/>
</dbReference>
<dbReference type="Pfam" id="PF00266">
    <property type="entry name" value="Aminotran_5"/>
    <property type="match status" value="1"/>
</dbReference>
<comment type="caution">
    <text evidence="10">The sequence shown here is derived from an EMBL/GenBank/DDBJ whole genome shotgun (WGS) entry which is preliminary data.</text>
</comment>
<comment type="catalytic activity">
    <reaction evidence="8">
        <text>(sulfur carrier)-H + L-cysteine = (sulfur carrier)-SH + L-alanine</text>
        <dbReference type="Rhea" id="RHEA:43892"/>
        <dbReference type="Rhea" id="RHEA-COMP:14737"/>
        <dbReference type="Rhea" id="RHEA-COMP:14739"/>
        <dbReference type="ChEBI" id="CHEBI:29917"/>
        <dbReference type="ChEBI" id="CHEBI:35235"/>
        <dbReference type="ChEBI" id="CHEBI:57972"/>
        <dbReference type="ChEBI" id="CHEBI:64428"/>
        <dbReference type="EC" id="2.8.1.7"/>
    </reaction>
</comment>
<dbReference type="PANTHER" id="PTHR11601">
    <property type="entry name" value="CYSTEINE DESULFURYLASE FAMILY MEMBER"/>
    <property type="match status" value="1"/>
</dbReference>
<dbReference type="GO" id="GO:0031071">
    <property type="term" value="F:cysteine desulfurase activity"/>
    <property type="evidence" value="ECO:0007669"/>
    <property type="project" value="UniProtKB-EC"/>
</dbReference>
<dbReference type="InterPro" id="IPR015422">
    <property type="entry name" value="PyrdxlP-dep_Trfase_small"/>
</dbReference>
<evidence type="ECO:0000313" key="10">
    <source>
        <dbReference type="EMBL" id="TQE99052.1"/>
    </source>
</evidence>
<keyword evidence="4" id="KW-0479">Metal-binding</keyword>
<dbReference type="GO" id="GO:0046872">
    <property type="term" value="F:metal ion binding"/>
    <property type="evidence" value="ECO:0007669"/>
    <property type="project" value="UniProtKB-KW"/>
</dbReference>
<keyword evidence="6" id="KW-0408">Iron</keyword>
<dbReference type="STRING" id="1260251.SPISAL_02960"/>
<protein>
    <submittedName>
        <fullName evidence="10">Cysteine desulfurase</fullName>
    </submittedName>
</protein>
<gene>
    <name evidence="10" type="ORF">FKY71_10645</name>
</gene>
<dbReference type="InterPro" id="IPR016454">
    <property type="entry name" value="Cysteine_dSase"/>
</dbReference>
<dbReference type="PANTHER" id="PTHR11601:SF34">
    <property type="entry name" value="CYSTEINE DESULFURASE"/>
    <property type="match status" value="1"/>
</dbReference>
<dbReference type="InterPro" id="IPR015421">
    <property type="entry name" value="PyrdxlP-dep_Trfase_major"/>
</dbReference>
<keyword evidence="5" id="KW-0663">Pyridoxal phosphate</keyword>
<evidence type="ECO:0000256" key="8">
    <source>
        <dbReference type="ARBA" id="ARBA00050776"/>
    </source>
</evidence>
<evidence type="ECO:0000256" key="3">
    <source>
        <dbReference type="ARBA" id="ARBA00022679"/>
    </source>
</evidence>
<proteinExistence type="inferred from homology"/>
<evidence type="ECO:0000313" key="11">
    <source>
        <dbReference type="Proteomes" id="UP000315400"/>
    </source>
</evidence>
<comment type="cofactor">
    <cofactor evidence="1">
        <name>pyridoxal 5'-phosphate</name>
        <dbReference type="ChEBI" id="CHEBI:597326"/>
    </cofactor>
</comment>
<dbReference type="InterPro" id="IPR015424">
    <property type="entry name" value="PyrdxlP-dep_Trfase"/>
</dbReference>
<name>A0A540VQK6_9GAMM</name>
<evidence type="ECO:0000259" key="9">
    <source>
        <dbReference type="Pfam" id="PF00266"/>
    </source>
</evidence>
<keyword evidence="7" id="KW-0411">Iron-sulfur</keyword>
<dbReference type="Gene3D" id="3.90.1150.10">
    <property type="entry name" value="Aspartate Aminotransferase, domain 1"/>
    <property type="match status" value="1"/>
</dbReference>
<keyword evidence="3" id="KW-0808">Transferase</keyword>
<sequence length="406" mass="42112">MPAMTPYFDYAATTPLDPRVEAAMGRASSLGGTFANPSSDHPAGRLAATAVERASEQVRRCINAVDYRVTWTSGATESNNLAILGHVTAQLRRGRERRRLLVAATEHAAVLAAAQAADALGFSLEQLPVEADGRLAPATLDAALDDDVALVSVGHVNNETGVVQPLASLAPLIQAAGALFHIDAAQGAGRLPLDASTLGADLVSLSAHKFYGPKGIGALVHHANVRLAPLLHGGGQQQGLRPGTLPVASIVGLGEALALADDEVERERQVSLRDALRDRLAALGGVVVNGAVDGSPHVLNVAFAGVHGDALRSRLADLNVSFGSACSGRAGASHVLRAMARPDALADAAVRFSLGRFTTPADIDFIVERVASDVAALRAISPVWREIRAGRKLSDVYGVTTLPELA</sequence>
<dbReference type="PIRSF" id="PIRSF005572">
    <property type="entry name" value="NifS"/>
    <property type="match status" value="1"/>
</dbReference>
<evidence type="ECO:0000256" key="1">
    <source>
        <dbReference type="ARBA" id="ARBA00001933"/>
    </source>
</evidence>
<evidence type="ECO:0000256" key="2">
    <source>
        <dbReference type="ARBA" id="ARBA00006490"/>
    </source>
</evidence>
<dbReference type="EMBL" id="VIFK01000098">
    <property type="protein sequence ID" value="TQE99052.1"/>
    <property type="molecule type" value="Genomic_DNA"/>
</dbReference>
<evidence type="ECO:0000256" key="7">
    <source>
        <dbReference type="ARBA" id="ARBA00023014"/>
    </source>
</evidence>
<dbReference type="SUPFAM" id="SSF53383">
    <property type="entry name" value="PLP-dependent transferases"/>
    <property type="match status" value="1"/>
</dbReference>